<accession>A0A914RTK5</accession>
<dbReference type="InterPro" id="IPR035699">
    <property type="entry name" value="AAA_6"/>
</dbReference>
<dbReference type="GO" id="GO:0005524">
    <property type="term" value="F:ATP binding"/>
    <property type="evidence" value="ECO:0007669"/>
    <property type="project" value="InterPro"/>
</dbReference>
<dbReference type="Gene3D" id="3.40.50.300">
    <property type="entry name" value="P-loop containing nucleotide triphosphate hydrolases"/>
    <property type="match status" value="1"/>
</dbReference>
<dbReference type="GO" id="GO:0008569">
    <property type="term" value="F:minus-end-directed microtubule motor activity"/>
    <property type="evidence" value="ECO:0007669"/>
    <property type="project" value="TreeGrafter"/>
</dbReference>
<keyword evidence="2" id="KW-1185">Reference proteome</keyword>
<evidence type="ECO:0000313" key="2">
    <source>
        <dbReference type="Proteomes" id="UP000887564"/>
    </source>
</evidence>
<dbReference type="GO" id="GO:0060294">
    <property type="term" value="P:cilium movement involved in cell motility"/>
    <property type="evidence" value="ECO:0007669"/>
    <property type="project" value="TreeGrafter"/>
</dbReference>
<sequence length="97" mass="10664">MSFGIVSFICSQLVASERHGYGGLVVGPAATGKSHSVKELSRLFGRFFVAFNCSAEISTKQIIALIKGSFQNSPLSFISIFHECRCIFVQTVIMNHY</sequence>
<dbReference type="InterPro" id="IPR026983">
    <property type="entry name" value="DHC"/>
</dbReference>
<feature type="domain" description="Dynein heavy chain hydrolytic ATP-binding dynein motor region" evidence="1">
    <location>
        <begin position="13"/>
        <end position="71"/>
    </location>
</feature>
<evidence type="ECO:0000259" key="1">
    <source>
        <dbReference type="Pfam" id="PF12774"/>
    </source>
</evidence>
<proteinExistence type="predicted"/>
<dbReference type="Pfam" id="PF12774">
    <property type="entry name" value="AAA_6"/>
    <property type="match status" value="1"/>
</dbReference>
<name>A0A914RTK5_PAREQ</name>
<dbReference type="AlphaFoldDB" id="A0A914RTK5"/>
<dbReference type="WBParaSite" id="PEQ_0000530401-mRNA-1">
    <property type="protein sequence ID" value="PEQ_0000530401-mRNA-1"/>
    <property type="gene ID" value="PEQ_0000530401"/>
</dbReference>
<organism evidence="2 3">
    <name type="scientific">Parascaris equorum</name>
    <name type="common">Equine roundworm</name>
    <dbReference type="NCBI Taxonomy" id="6256"/>
    <lineage>
        <taxon>Eukaryota</taxon>
        <taxon>Metazoa</taxon>
        <taxon>Ecdysozoa</taxon>
        <taxon>Nematoda</taxon>
        <taxon>Chromadorea</taxon>
        <taxon>Rhabditida</taxon>
        <taxon>Spirurina</taxon>
        <taxon>Ascaridomorpha</taxon>
        <taxon>Ascaridoidea</taxon>
        <taxon>Ascarididae</taxon>
        <taxon>Parascaris</taxon>
    </lineage>
</organism>
<protein>
    <submittedName>
        <fullName evidence="3">Dynein heavy chain hydrolytic ATP-binding dynein motor region domain-containing protein</fullName>
    </submittedName>
</protein>
<dbReference type="GO" id="GO:0051959">
    <property type="term" value="F:dynein light intermediate chain binding"/>
    <property type="evidence" value="ECO:0007669"/>
    <property type="project" value="InterPro"/>
</dbReference>
<dbReference type="GO" id="GO:0045505">
    <property type="term" value="F:dynein intermediate chain binding"/>
    <property type="evidence" value="ECO:0007669"/>
    <property type="project" value="InterPro"/>
</dbReference>
<dbReference type="GO" id="GO:0097729">
    <property type="term" value="C:9+2 motile cilium"/>
    <property type="evidence" value="ECO:0007669"/>
    <property type="project" value="TreeGrafter"/>
</dbReference>
<dbReference type="PANTHER" id="PTHR10676">
    <property type="entry name" value="DYNEIN HEAVY CHAIN FAMILY PROTEIN"/>
    <property type="match status" value="1"/>
</dbReference>
<reference evidence="3" key="1">
    <citation type="submission" date="2022-11" db="UniProtKB">
        <authorList>
            <consortium name="WormBaseParasite"/>
        </authorList>
    </citation>
    <scope>IDENTIFICATION</scope>
</reference>
<evidence type="ECO:0000313" key="3">
    <source>
        <dbReference type="WBParaSite" id="PEQ_0000530401-mRNA-1"/>
    </source>
</evidence>
<dbReference type="SUPFAM" id="SSF52540">
    <property type="entry name" value="P-loop containing nucleoside triphosphate hydrolases"/>
    <property type="match status" value="1"/>
</dbReference>
<dbReference type="InterPro" id="IPR027417">
    <property type="entry name" value="P-loop_NTPase"/>
</dbReference>
<dbReference type="PANTHER" id="PTHR10676:SF339">
    <property type="entry name" value="DYNEIN AXONEMAL HEAVY CHAIN 6"/>
    <property type="match status" value="1"/>
</dbReference>
<dbReference type="GO" id="GO:0030286">
    <property type="term" value="C:dynein complex"/>
    <property type="evidence" value="ECO:0007669"/>
    <property type="project" value="InterPro"/>
</dbReference>
<dbReference type="Proteomes" id="UP000887564">
    <property type="component" value="Unplaced"/>
</dbReference>